<dbReference type="InterPro" id="IPR004437">
    <property type="entry name" value="ParB/RepB/Spo0J"/>
</dbReference>
<dbReference type="SUPFAM" id="SSF109709">
    <property type="entry name" value="KorB DNA-binding domain-like"/>
    <property type="match status" value="1"/>
</dbReference>
<sequence length="287" mass="32029">MAEKGLGTGLGALFGDAVFDAIPNDFVYLPIAKVEPRSDQPRNIFDEEGLGELAESIREHGVLQPLTVRSIGSGYYQIIAGERRWRASRLAGLSEVPARIIDADDKKATELAMVENLQRENLNPVEEATGYKKLMSDYGMTQEEVARRVSKSRPVVANALRLLSLPPNLLKKLESGELSVGSARTLLSLDSEAQMQAAALKIAENNMTVRDAEKLVKTIKKEKPERDQAGNDGVIVNYVEELENRLTKTLGRRVKIVEGKHKGRFEIEYYDREDFERLFELLSSLQA</sequence>
<dbReference type="PANTHER" id="PTHR33375">
    <property type="entry name" value="CHROMOSOME-PARTITIONING PROTEIN PARB-RELATED"/>
    <property type="match status" value="1"/>
</dbReference>
<dbReference type="GO" id="GO:0005694">
    <property type="term" value="C:chromosome"/>
    <property type="evidence" value="ECO:0007669"/>
    <property type="project" value="TreeGrafter"/>
</dbReference>
<dbReference type="SUPFAM" id="SSF110849">
    <property type="entry name" value="ParB/Sulfiredoxin"/>
    <property type="match status" value="1"/>
</dbReference>
<proteinExistence type="inferred from homology"/>
<dbReference type="NCBIfam" id="TIGR00180">
    <property type="entry name" value="parB_part"/>
    <property type="match status" value="1"/>
</dbReference>
<dbReference type="OrthoDB" id="9802051at2"/>
<evidence type="ECO:0000256" key="2">
    <source>
        <dbReference type="ARBA" id="ARBA00006295"/>
    </source>
</evidence>
<dbReference type="InterPro" id="IPR041468">
    <property type="entry name" value="HTH_ParB/Spo0J"/>
</dbReference>
<comment type="similarity">
    <text evidence="2">Belongs to the ParB family.</text>
</comment>
<dbReference type="Gene3D" id="1.10.10.2830">
    <property type="match status" value="1"/>
</dbReference>
<evidence type="ECO:0000256" key="3">
    <source>
        <dbReference type="ARBA" id="ARBA00022829"/>
    </source>
</evidence>
<dbReference type="CDD" id="cd16393">
    <property type="entry name" value="SPO0J_N"/>
    <property type="match status" value="1"/>
</dbReference>
<dbReference type="Gene3D" id="3.90.1530.30">
    <property type="match status" value="1"/>
</dbReference>
<reference evidence="6 7" key="1">
    <citation type="submission" date="2016-11" db="EMBL/GenBank/DDBJ databases">
        <authorList>
            <person name="Jaros S."/>
            <person name="Januszkiewicz K."/>
            <person name="Wedrychowicz H."/>
        </authorList>
    </citation>
    <scope>NUCLEOTIDE SEQUENCE [LARGE SCALE GENOMIC DNA]</scope>
    <source>
        <strain evidence="6 7">DSM 10068</strain>
    </source>
</reference>
<dbReference type="InterPro" id="IPR003115">
    <property type="entry name" value="ParB_N"/>
</dbReference>
<dbReference type="FunFam" id="1.10.10.2830:FF:000001">
    <property type="entry name" value="Chromosome partitioning protein ParB"/>
    <property type="match status" value="1"/>
</dbReference>
<dbReference type="GO" id="GO:0007059">
    <property type="term" value="P:chromosome segregation"/>
    <property type="evidence" value="ECO:0007669"/>
    <property type="project" value="UniProtKB-KW"/>
</dbReference>
<dbReference type="EMBL" id="FQXV01000002">
    <property type="protein sequence ID" value="SHH78978.1"/>
    <property type="molecule type" value="Genomic_DNA"/>
</dbReference>
<dbReference type="AlphaFoldDB" id="A0A1M5VUV0"/>
<protein>
    <submittedName>
        <fullName evidence="6">Chromosome partitioning protein, ParB family</fullName>
    </submittedName>
</protein>
<dbReference type="GO" id="GO:0009295">
    <property type="term" value="C:nucleoid"/>
    <property type="evidence" value="ECO:0007669"/>
    <property type="project" value="UniProtKB-SubCell"/>
</dbReference>
<dbReference type="Pfam" id="PF23552">
    <property type="entry name" value="ParB_C"/>
    <property type="match status" value="1"/>
</dbReference>
<gene>
    <name evidence="6" type="ORF">SAMN02745823_01039</name>
</gene>
<dbReference type="Pfam" id="PF17762">
    <property type="entry name" value="HTH_ParB"/>
    <property type="match status" value="1"/>
</dbReference>
<dbReference type="Proteomes" id="UP000183995">
    <property type="component" value="Unassembled WGS sequence"/>
</dbReference>
<dbReference type="PANTHER" id="PTHR33375:SF1">
    <property type="entry name" value="CHROMOSOME-PARTITIONING PROTEIN PARB-RELATED"/>
    <property type="match status" value="1"/>
</dbReference>
<keyword evidence="7" id="KW-1185">Reference proteome</keyword>
<comment type="subcellular location">
    <subcellularLocation>
        <location evidence="1">Cytoplasm</location>
        <location evidence="1">Nucleoid</location>
    </subcellularLocation>
</comment>
<evidence type="ECO:0000256" key="4">
    <source>
        <dbReference type="ARBA" id="ARBA00023125"/>
    </source>
</evidence>
<dbReference type="InterPro" id="IPR036086">
    <property type="entry name" value="ParB/Sulfiredoxin_sf"/>
</dbReference>
<dbReference type="FunFam" id="3.90.1530.30:FF:000001">
    <property type="entry name" value="Chromosome partitioning protein ParB"/>
    <property type="match status" value="1"/>
</dbReference>
<evidence type="ECO:0000259" key="5">
    <source>
        <dbReference type="SMART" id="SM00470"/>
    </source>
</evidence>
<dbReference type="InterPro" id="IPR050336">
    <property type="entry name" value="Chromosome_partition/occlusion"/>
</dbReference>
<dbReference type="Pfam" id="PF02195">
    <property type="entry name" value="ParB_N"/>
    <property type="match status" value="1"/>
</dbReference>
<keyword evidence="4" id="KW-0238">DNA-binding</keyword>
<dbReference type="RefSeq" id="WP_073076579.1">
    <property type="nucleotide sequence ID" value="NZ_FQXV01000002.1"/>
</dbReference>
<evidence type="ECO:0000313" key="6">
    <source>
        <dbReference type="EMBL" id="SHH78978.1"/>
    </source>
</evidence>
<accession>A0A1M5VUV0</accession>
<dbReference type="SMART" id="SM00470">
    <property type="entry name" value="ParB"/>
    <property type="match status" value="1"/>
</dbReference>
<dbReference type="InterPro" id="IPR057240">
    <property type="entry name" value="ParB_dimer_C"/>
</dbReference>
<organism evidence="6 7">
    <name type="scientific">Sporobacter termitidis DSM 10068</name>
    <dbReference type="NCBI Taxonomy" id="1123282"/>
    <lineage>
        <taxon>Bacteria</taxon>
        <taxon>Bacillati</taxon>
        <taxon>Bacillota</taxon>
        <taxon>Clostridia</taxon>
        <taxon>Eubacteriales</taxon>
        <taxon>Oscillospiraceae</taxon>
        <taxon>Sporobacter</taxon>
    </lineage>
</organism>
<dbReference type="STRING" id="1123282.SAMN02745823_01039"/>
<keyword evidence="3" id="KW-0159">Chromosome partition</keyword>
<evidence type="ECO:0000256" key="1">
    <source>
        <dbReference type="ARBA" id="ARBA00004453"/>
    </source>
</evidence>
<evidence type="ECO:0000313" key="7">
    <source>
        <dbReference type="Proteomes" id="UP000183995"/>
    </source>
</evidence>
<name>A0A1M5VUV0_9FIRM</name>
<dbReference type="GO" id="GO:0003677">
    <property type="term" value="F:DNA binding"/>
    <property type="evidence" value="ECO:0007669"/>
    <property type="project" value="UniProtKB-KW"/>
</dbReference>
<dbReference type="GO" id="GO:0045881">
    <property type="term" value="P:positive regulation of sporulation resulting in formation of a cellular spore"/>
    <property type="evidence" value="ECO:0007669"/>
    <property type="project" value="TreeGrafter"/>
</dbReference>
<feature type="domain" description="ParB-like N-terminal" evidence="5">
    <location>
        <begin position="27"/>
        <end position="117"/>
    </location>
</feature>